<dbReference type="EMBL" id="BART01008475">
    <property type="protein sequence ID" value="GAG54402.1"/>
    <property type="molecule type" value="Genomic_DNA"/>
</dbReference>
<protein>
    <submittedName>
        <fullName evidence="2">Uncharacterized protein</fullName>
    </submittedName>
</protein>
<feature type="transmembrane region" description="Helical" evidence="1">
    <location>
        <begin position="252"/>
        <end position="273"/>
    </location>
</feature>
<name>X0Z7N5_9ZZZZ</name>
<reference evidence="2" key="1">
    <citation type="journal article" date="2014" name="Front. Microbiol.">
        <title>High frequency of phylogenetically diverse reductive dehalogenase-homologous genes in deep subseafloor sedimentary metagenomes.</title>
        <authorList>
            <person name="Kawai M."/>
            <person name="Futagami T."/>
            <person name="Toyoda A."/>
            <person name="Takaki Y."/>
            <person name="Nishi S."/>
            <person name="Hori S."/>
            <person name="Arai W."/>
            <person name="Tsubouchi T."/>
            <person name="Morono Y."/>
            <person name="Uchiyama I."/>
            <person name="Ito T."/>
            <person name="Fujiyama A."/>
            <person name="Inagaki F."/>
            <person name="Takami H."/>
        </authorList>
    </citation>
    <scope>NUCLEOTIDE SEQUENCE</scope>
    <source>
        <strain evidence="2">Expedition CK06-06</strain>
    </source>
</reference>
<sequence length="320" mass="35824">VAVAQSVTDEQGKASITAPTHLRKSYNLRVYYNGFVVFEDVVRLPYRRSIIPLRKTVDMQRYSFFLSVHDTWGFIPEIKLTPIFTSSEMDEPTTLSSEQQSGGSYLFSNLPLALYQLTLQYKSFIVEEDIQIPSDDVDIAFPAEFSIKINILDSRGSVVNDAKVIVSRGGKQVEKQSNESGVIFSLPPGMYTVRIYCQDDLIGARKINVFSQRSFDVITTQEPVFSLIVTVSAIVFALIGLIFTYIKKDVMYFLKILAASLVIIAVVSPWWMLQGSTNSVETSTTMYLIPLELITKTTTADVISGELAYLPDLFIDVVSL</sequence>
<keyword evidence="1" id="KW-0472">Membrane</keyword>
<evidence type="ECO:0000313" key="2">
    <source>
        <dbReference type="EMBL" id="GAG54402.1"/>
    </source>
</evidence>
<keyword evidence="1" id="KW-0812">Transmembrane</keyword>
<evidence type="ECO:0000256" key="1">
    <source>
        <dbReference type="SAM" id="Phobius"/>
    </source>
</evidence>
<organism evidence="2">
    <name type="scientific">marine sediment metagenome</name>
    <dbReference type="NCBI Taxonomy" id="412755"/>
    <lineage>
        <taxon>unclassified sequences</taxon>
        <taxon>metagenomes</taxon>
        <taxon>ecological metagenomes</taxon>
    </lineage>
</organism>
<comment type="caution">
    <text evidence="2">The sequence shown here is derived from an EMBL/GenBank/DDBJ whole genome shotgun (WGS) entry which is preliminary data.</text>
</comment>
<feature type="transmembrane region" description="Helical" evidence="1">
    <location>
        <begin position="224"/>
        <end position="245"/>
    </location>
</feature>
<feature type="non-terminal residue" evidence="2">
    <location>
        <position position="1"/>
    </location>
</feature>
<dbReference type="AlphaFoldDB" id="X0Z7N5"/>
<proteinExistence type="predicted"/>
<gene>
    <name evidence="2" type="ORF">S01H4_19053</name>
</gene>
<keyword evidence="1" id="KW-1133">Transmembrane helix</keyword>
<accession>X0Z7N5</accession>